<dbReference type="PANTHER" id="PTHR21503:SF8">
    <property type="entry name" value="F-BOX ASSOCIATED DOMAIN-CONTAINING PROTEIN-RELATED"/>
    <property type="match status" value="1"/>
</dbReference>
<dbReference type="InterPro" id="IPR012885">
    <property type="entry name" value="F-box_Sdz-33"/>
</dbReference>
<reference evidence="3" key="1">
    <citation type="submission" date="2016-11" db="UniProtKB">
        <authorList>
            <consortium name="WormBaseParasite"/>
        </authorList>
    </citation>
    <scope>IDENTIFICATION</scope>
</reference>
<keyword evidence="2" id="KW-1185">Reference proteome</keyword>
<evidence type="ECO:0000313" key="2">
    <source>
        <dbReference type="Proteomes" id="UP000095282"/>
    </source>
</evidence>
<proteinExistence type="predicted"/>
<evidence type="ECO:0000313" key="3">
    <source>
        <dbReference type="WBParaSite" id="Csp11.Scaffold630.g19223.t1"/>
    </source>
</evidence>
<dbReference type="WBParaSite" id="Csp11.Scaffold630.g19223.t1">
    <property type="protein sequence ID" value="Csp11.Scaffold630.g19223.t1"/>
    <property type="gene ID" value="Csp11.Scaffold630.g19223"/>
</dbReference>
<dbReference type="Pfam" id="PF07735">
    <property type="entry name" value="FBA_2"/>
    <property type="match status" value="1"/>
</dbReference>
<protein>
    <submittedName>
        <fullName evidence="3">F-box domain-containing protein</fullName>
    </submittedName>
</protein>
<sequence length="315" mass="36833">MDLLRIPLLVLIDVFKNMDFREKFLISLMSKRARNTLKLTCVIPHFSIKFSNDMYIHSKPVSWVNRSTIAVEASDLLIGGEEMRLSLYPDGTSLQEQSIEKQLILADHVFDTFIKSSISIKFFDPTPSLSAWEFMKMLNDRQLIITLFSYYITSASSEYIPKILDECTEVTDSISMHAAFPEDFVYTPPYSFIATELHVSKRTNWLNLKSFMSCSRIFLEGVSNWTPEFWNTFFKNWIESESRLQYLSCISKDTPKLQLIIDGLSNEMITRIGKNEWIEVKRRDGSEFFIGKASNHLYMMSKEEHRKERRIMIID</sequence>
<accession>A0A1I7UTL4</accession>
<evidence type="ECO:0000259" key="1">
    <source>
        <dbReference type="PROSITE" id="PS50181"/>
    </source>
</evidence>
<name>A0A1I7UTL4_9PELO</name>
<dbReference type="PANTHER" id="PTHR21503">
    <property type="entry name" value="F-BOX-CONTAINING HYPOTHETICAL PROTEIN C.ELEGANS"/>
    <property type="match status" value="1"/>
</dbReference>
<dbReference type="InterPro" id="IPR001810">
    <property type="entry name" value="F-box_dom"/>
</dbReference>
<dbReference type="AlphaFoldDB" id="A0A1I7UTL4"/>
<dbReference type="Proteomes" id="UP000095282">
    <property type="component" value="Unplaced"/>
</dbReference>
<dbReference type="eggNOG" id="ENOG502TKI0">
    <property type="taxonomic scope" value="Eukaryota"/>
</dbReference>
<dbReference type="PROSITE" id="PS50181">
    <property type="entry name" value="FBOX"/>
    <property type="match status" value="1"/>
</dbReference>
<organism evidence="2 3">
    <name type="scientific">Caenorhabditis tropicalis</name>
    <dbReference type="NCBI Taxonomy" id="1561998"/>
    <lineage>
        <taxon>Eukaryota</taxon>
        <taxon>Metazoa</taxon>
        <taxon>Ecdysozoa</taxon>
        <taxon>Nematoda</taxon>
        <taxon>Chromadorea</taxon>
        <taxon>Rhabditida</taxon>
        <taxon>Rhabditina</taxon>
        <taxon>Rhabditomorpha</taxon>
        <taxon>Rhabditoidea</taxon>
        <taxon>Rhabditidae</taxon>
        <taxon>Peloderinae</taxon>
        <taxon>Caenorhabditis</taxon>
    </lineage>
</organism>
<feature type="domain" description="F-box" evidence="1">
    <location>
        <begin position="1"/>
        <end position="38"/>
    </location>
</feature>